<evidence type="ECO:0000256" key="2">
    <source>
        <dbReference type="ARBA" id="ARBA00022448"/>
    </source>
</evidence>
<comment type="subcellular location">
    <subcellularLocation>
        <location evidence="1 7">Cell membrane</location>
        <topology evidence="1 7">Multi-pass membrane protein</topology>
    </subcellularLocation>
</comment>
<feature type="transmembrane region" description="Helical" evidence="7">
    <location>
        <begin position="138"/>
        <end position="163"/>
    </location>
</feature>
<comment type="caution">
    <text evidence="9">The sequence shown here is derived from an EMBL/GenBank/DDBJ whole genome shotgun (WGS) entry which is preliminary data.</text>
</comment>
<feature type="transmembrane region" description="Helical" evidence="7">
    <location>
        <begin position="200"/>
        <end position="222"/>
    </location>
</feature>
<evidence type="ECO:0000256" key="4">
    <source>
        <dbReference type="ARBA" id="ARBA00022692"/>
    </source>
</evidence>
<dbReference type="PROSITE" id="PS50928">
    <property type="entry name" value="ABC_TM1"/>
    <property type="match status" value="1"/>
</dbReference>
<sequence length="231" mass="25413">YPVTGTPLPTTQTIASNSGYPPIVLALMFNELRSNTFKRIAQSISYLPHFMSIVIVAGMVIQLTSLNGTINQVIGVFGGDAVPFMQLPEWFRTVYVTSEVWQTVGWGTILYLAALTTIDPQLYEAARIDGANRWQQMWHVTIPGLLPTMVVLLVLNVGTFMAVGFEKVLLLYSPLTYATADIIATYVYRVGITSSNFSYATAIGLFEAIIGLILILSANYAARRMTGTSLW</sequence>
<dbReference type="RefSeq" id="WP_138252655.1">
    <property type="nucleotide sequence ID" value="NZ_VAVZ01000013.1"/>
</dbReference>
<dbReference type="Gene3D" id="1.10.3720.10">
    <property type="entry name" value="MetI-like"/>
    <property type="match status" value="1"/>
</dbReference>
<dbReference type="EMBL" id="VAVZ01000013">
    <property type="protein sequence ID" value="TLP98076.1"/>
    <property type="molecule type" value="Genomic_DNA"/>
</dbReference>
<feature type="domain" description="ABC transmembrane type-1" evidence="8">
    <location>
        <begin position="8"/>
        <end position="218"/>
    </location>
</feature>
<keyword evidence="3" id="KW-1003">Cell membrane</keyword>
<dbReference type="OrthoDB" id="9785836at2"/>
<dbReference type="SUPFAM" id="SSF161098">
    <property type="entry name" value="MetI-like"/>
    <property type="match status" value="1"/>
</dbReference>
<dbReference type="InterPro" id="IPR035906">
    <property type="entry name" value="MetI-like_sf"/>
</dbReference>
<dbReference type="PANTHER" id="PTHR43227">
    <property type="entry name" value="BLL4140 PROTEIN"/>
    <property type="match status" value="1"/>
</dbReference>
<evidence type="ECO:0000259" key="8">
    <source>
        <dbReference type="PROSITE" id="PS50928"/>
    </source>
</evidence>
<dbReference type="PANTHER" id="PTHR43227:SF11">
    <property type="entry name" value="BLL4140 PROTEIN"/>
    <property type="match status" value="1"/>
</dbReference>
<keyword evidence="6 7" id="KW-0472">Membrane</keyword>
<feature type="transmembrane region" description="Helical" evidence="7">
    <location>
        <begin position="169"/>
        <end position="188"/>
    </location>
</feature>
<organism evidence="9 10">
    <name type="scientific">Nesterenkonia salmonea</name>
    <dbReference type="NCBI Taxonomy" id="1804987"/>
    <lineage>
        <taxon>Bacteria</taxon>
        <taxon>Bacillati</taxon>
        <taxon>Actinomycetota</taxon>
        <taxon>Actinomycetes</taxon>
        <taxon>Micrococcales</taxon>
        <taxon>Micrococcaceae</taxon>
        <taxon>Nesterenkonia</taxon>
    </lineage>
</organism>
<dbReference type="InterPro" id="IPR000515">
    <property type="entry name" value="MetI-like"/>
</dbReference>
<evidence type="ECO:0000256" key="7">
    <source>
        <dbReference type="RuleBase" id="RU363032"/>
    </source>
</evidence>
<accession>A0A5R9BBP7</accession>
<dbReference type="CDD" id="cd06261">
    <property type="entry name" value="TM_PBP2"/>
    <property type="match status" value="1"/>
</dbReference>
<dbReference type="GO" id="GO:0055085">
    <property type="term" value="P:transmembrane transport"/>
    <property type="evidence" value="ECO:0007669"/>
    <property type="project" value="InterPro"/>
</dbReference>
<dbReference type="Pfam" id="PF00528">
    <property type="entry name" value="BPD_transp_1"/>
    <property type="match status" value="1"/>
</dbReference>
<keyword evidence="2 7" id="KW-0813">Transport</keyword>
<evidence type="ECO:0000256" key="5">
    <source>
        <dbReference type="ARBA" id="ARBA00022989"/>
    </source>
</evidence>
<comment type="similarity">
    <text evidence="7">Belongs to the binding-protein-dependent transport system permease family.</text>
</comment>
<name>A0A5R9BBP7_9MICC</name>
<evidence type="ECO:0000256" key="3">
    <source>
        <dbReference type="ARBA" id="ARBA00022475"/>
    </source>
</evidence>
<dbReference type="Proteomes" id="UP000310458">
    <property type="component" value="Unassembled WGS sequence"/>
</dbReference>
<keyword evidence="5 7" id="KW-1133">Transmembrane helix</keyword>
<proteinExistence type="inferred from homology"/>
<dbReference type="AlphaFoldDB" id="A0A5R9BBP7"/>
<gene>
    <name evidence="9" type="ORF">FEF26_06095</name>
</gene>
<dbReference type="GO" id="GO:0005886">
    <property type="term" value="C:plasma membrane"/>
    <property type="evidence" value="ECO:0007669"/>
    <property type="project" value="UniProtKB-SubCell"/>
</dbReference>
<feature type="non-terminal residue" evidence="9">
    <location>
        <position position="1"/>
    </location>
</feature>
<reference evidence="9 10" key="1">
    <citation type="submission" date="2019-05" db="EMBL/GenBank/DDBJ databases">
        <title>Nesterenkonia sp. GY074 isolated from the Southern Atlantic Ocean.</title>
        <authorList>
            <person name="Zhang G."/>
        </authorList>
    </citation>
    <scope>NUCLEOTIDE SEQUENCE [LARGE SCALE GENOMIC DNA]</scope>
    <source>
        <strain evidence="9 10">GY074</strain>
    </source>
</reference>
<evidence type="ECO:0000256" key="1">
    <source>
        <dbReference type="ARBA" id="ARBA00004651"/>
    </source>
</evidence>
<protein>
    <submittedName>
        <fullName evidence="9">Sugar ABC transporter permease</fullName>
    </submittedName>
</protein>
<evidence type="ECO:0000256" key="6">
    <source>
        <dbReference type="ARBA" id="ARBA00023136"/>
    </source>
</evidence>
<dbReference type="InterPro" id="IPR050809">
    <property type="entry name" value="UgpAE/MalFG_permease"/>
</dbReference>
<evidence type="ECO:0000313" key="10">
    <source>
        <dbReference type="Proteomes" id="UP000310458"/>
    </source>
</evidence>
<evidence type="ECO:0000313" key="9">
    <source>
        <dbReference type="EMBL" id="TLP98076.1"/>
    </source>
</evidence>
<keyword evidence="10" id="KW-1185">Reference proteome</keyword>
<keyword evidence="4 7" id="KW-0812">Transmembrane</keyword>
<feature type="transmembrane region" description="Helical" evidence="7">
    <location>
        <begin position="43"/>
        <end position="63"/>
    </location>
</feature>